<reference evidence="1" key="1">
    <citation type="journal article" date="2021" name="Proc. Natl. Acad. Sci. U.S.A.">
        <title>A Catalog of Tens of Thousands of Viruses from Human Metagenomes Reveals Hidden Associations with Chronic Diseases.</title>
        <authorList>
            <person name="Tisza M.J."/>
            <person name="Buck C.B."/>
        </authorList>
    </citation>
    <scope>NUCLEOTIDE SEQUENCE</scope>
    <source>
        <strain evidence="1">CtFgp7</strain>
    </source>
</reference>
<sequence length="60" mass="6838">MTKSTTINDLNDQEREAVLLFRGMSEAEQEEVFTKAFEMAALSYAVKVLKKARKELKNGK</sequence>
<accession>A0A8S5SSK3</accession>
<name>A0A8S5SSK3_9CAUD</name>
<dbReference type="EMBL" id="BK032669">
    <property type="protein sequence ID" value="DAF54021.1"/>
    <property type="molecule type" value="Genomic_DNA"/>
</dbReference>
<proteinExistence type="predicted"/>
<evidence type="ECO:0000313" key="1">
    <source>
        <dbReference type="EMBL" id="DAF54021.1"/>
    </source>
</evidence>
<organism evidence="1">
    <name type="scientific">Siphoviridae sp. ctFgp7</name>
    <dbReference type="NCBI Taxonomy" id="2827821"/>
    <lineage>
        <taxon>Viruses</taxon>
        <taxon>Duplodnaviria</taxon>
        <taxon>Heunggongvirae</taxon>
        <taxon>Uroviricota</taxon>
        <taxon>Caudoviricetes</taxon>
    </lineage>
</organism>
<protein>
    <submittedName>
        <fullName evidence="1">Uncharacterized protein</fullName>
    </submittedName>
</protein>